<feature type="region of interest" description="Disordered" evidence="1">
    <location>
        <begin position="1"/>
        <end position="57"/>
    </location>
</feature>
<feature type="region of interest" description="Disordered" evidence="1">
    <location>
        <begin position="178"/>
        <end position="201"/>
    </location>
</feature>
<sequence length="201" mass="20723">MSLAPGRRLPQAQDTRGGIAPGHGRAAGVCAQAADTRKESTSGPGLGVGSLHTEGCPEPRHAGRRICLAPLREGRWPKPSLAAQPGAAARPHAARPQRTFALSTPHVPFLPLQMTDTPGLLGTPLAWTPPARPAGPQMERAGNGSQGPGPLFLTSPLARGVSGVFVWAALVLTGHQVSLPSVPPGDPQPSPRGPARPWGRP</sequence>
<gene>
    <name evidence="2" type="ORF">E5288_WYG021644</name>
</gene>
<keyword evidence="3" id="KW-1185">Reference proteome</keyword>
<evidence type="ECO:0000313" key="2">
    <source>
        <dbReference type="EMBL" id="MXR00041.1"/>
    </source>
</evidence>
<name>A0A6B0SDQ9_9CETA</name>
<evidence type="ECO:0000256" key="1">
    <source>
        <dbReference type="SAM" id="MobiDB-lite"/>
    </source>
</evidence>
<dbReference type="Proteomes" id="UP000322234">
    <property type="component" value="Unassembled WGS sequence"/>
</dbReference>
<feature type="compositionally biased region" description="Pro residues" evidence="1">
    <location>
        <begin position="181"/>
        <end position="201"/>
    </location>
</feature>
<reference evidence="2" key="1">
    <citation type="submission" date="2019-10" db="EMBL/GenBank/DDBJ databases">
        <title>The sequence and de novo assembly of the wild yak genome.</title>
        <authorList>
            <person name="Liu Y."/>
        </authorList>
    </citation>
    <scope>NUCLEOTIDE SEQUENCE [LARGE SCALE GENOMIC DNA]</scope>
    <source>
        <strain evidence="2">WY2019</strain>
    </source>
</reference>
<proteinExistence type="predicted"/>
<dbReference type="AlphaFoldDB" id="A0A6B0SDQ9"/>
<evidence type="ECO:0000313" key="3">
    <source>
        <dbReference type="Proteomes" id="UP000322234"/>
    </source>
</evidence>
<dbReference type="EMBL" id="VBQZ03008769">
    <property type="protein sequence ID" value="MXR00041.1"/>
    <property type="molecule type" value="Genomic_DNA"/>
</dbReference>
<comment type="caution">
    <text evidence="2">The sequence shown here is derived from an EMBL/GenBank/DDBJ whole genome shotgun (WGS) entry which is preliminary data.</text>
</comment>
<organism evidence="2 3">
    <name type="scientific">Bos mutus</name>
    <name type="common">wild yak</name>
    <dbReference type="NCBI Taxonomy" id="72004"/>
    <lineage>
        <taxon>Eukaryota</taxon>
        <taxon>Metazoa</taxon>
        <taxon>Chordata</taxon>
        <taxon>Craniata</taxon>
        <taxon>Vertebrata</taxon>
        <taxon>Euteleostomi</taxon>
        <taxon>Mammalia</taxon>
        <taxon>Eutheria</taxon>
        <taxon>Laurasiatheria</taxon>
        <taxon>Artiodactyla</taxon>
        <taxon>Ruminantia</taxon>
        <taxon>Pecora</taxon>
        <taxon>Bovidae</taxon>
        <taxon>Bovinae</taxon>
        <taxon>Bos</taxon>
    </lineage>
</organism>
<accession>A0A6B0SDQ9</accession>
<protein>
    <submittedName>
        <fullName evidence="2">Uncharacterized protein</fullName>
    </submittedName>
</protein>